<gene>
    <name evidence="2" type="ORF">NITLEN_11054</name>
</gene>
<dbReference type="OrthoDB" id="9802051at2"/>
<dbReference type="InParanoid" id="A0A330L2H7"/>
<accession>A0A330L2H7</accession>
<dbReference type="PANTHER" id="PTHR33375:SF1">
    <property type="entry name" value="CHROMOSOME-PARTITIONING PROTEIN PARB-RELATED"/>
    <property type="match status" value="1"/>
</dbReference>
<dbReference type="EMBL" id="OUNR01000001">
    <property type="protein sequence ID" value="SPP63968.1"/>
    <property type="molecule type" value="Genomic_DNA"/>
</dbReference>
<dbReference type="SMART" id="SM00470">
    <property type="entry name" value="ParB"/>
    <property type="match status" value="1"/>
</dbReference>
<keyword evidence="3" id="KW-1185">Reference proteome</keyword>
<name>A0A330L2H7_9BACT</name>
<evidence type="ECO:0000313" key="3">
    <source>
        <dbReference type="Proteomes" id="UP000248168"/>
    </source>
</evidence>
<sequence>MKPQMKMIPLASLKIHPSNLLTDLDMKMIEQLTESMRREGFRLNHPLLVTRDYSILDGKHRYFAAVKAGIKDVPIVIDEATTDVEAMTATTIDNTFVNTLTRKLPKGMRVIHTVRKNLLEEKPIKEPWSLAGVNKSDWFAAKRVIDAEIQKASQTRKGLPIELLDDMIRGREISEQVFDLYHDEKAWNRIVKRTAAASTTPKGNPKPTEISDAINALTHYVKVSSEQDDSLPESLQTSVQSGLAKIKKLSRPDTARQALVLACEVTLSLLANNKDFSDRLF</sequence>
<dbReference type="InterPro" id="IPR050336">
    <property type="entry name" value="Chromosome_partition/occlusion"/>
</dbReference>
<evidence type="ECO:0000313" key="2">
    <source>
        <dbReference type="EMBL" id="SPP63968.1"/>
    </source>
</evidence>
<dbReference type="InterPro" id="IPR036086">
    <property type="entry name" value="ParB/Sulfiredoxin_sf"/>
</dbReference>
<dbReference type="GO" id="GO:0007059">
    <property type="term" value="P:chromosome segregation"/>
    <property type="evidence" value="ECO:0007669"/>
    <property type="project" value="TreeGrafter"/>
</dbReference>
<dbReference type="InterPro" id="IPR003115">
    <property type="entry name" value="ParB_N"/>
</dbReference>
<dbReference type="GO" id="GO:0005694">
    <property type="term" value="C:chromosome"/>
    <property type="evidence" value="ECO:0007669"/>
    <property type="project" value="TreeGrafter"/>
</dbReference>
<dbReference type="Proteomes" id="UP000248168">
    <property type="component" value="Unassembled WGS sequence"/>
</dbReference>
<dbReference type="RefSeq" id="WP_121988416.1">
    <property type="nucleotide sequence ID" value="NZ_OUNR01000001.1"/>
</dbReference>
<feature type="domain" description="ParB-like N-terminal" evidence="1">
    <location>
        <begin position="6"/>
        <end position="95"/>
    </location>
</feature>
<organism evidence="2 3">
    <name type="scientific">Nitrospira lenta</name>
    <dbReference type="NCBI Taxonomy" id="1436998"/>
    <lineage>
        <taxon>Bacteria</taxon>
        <taxon>Pseudomonadati</taxon>
        <taxon>Nitrospirota</taxon>
        <taxon>Nitrospiria</taxon>
        <taxon>Nitrospirales</taxon>
        <taxon>Nitrospiraceae</taxon>
        <taxon>Nitrospira</taxon>
    </lineage>
</organism>
<evidence type="ECO:0000259" key="1">
    <source>
        <dbReference type="SMART" id="SM00470"/>
    </source>
</evidence>
<dbReference type="SUPFAM" id="SSF110849">
    <property type="entry name" value="ParB/Sulfiredoxin"/>
    <property type="match status" value="1"/>
</dbReference>
<protein>
    <recommendedName>
        <fullName evidence="1">ParB-like N-terminal domain-containing protein</fullName>
    </recommendedName>
</protein>
<dbReference type="AlphaFoldDB" id="A0A330L2H7"/>
<proteinExistence type="predicted"/>
<dbReference type="Gene3D" id="3.90.1530.10">
    <property type="entry name" value="Conserved hypothetical protein from pyrococcus furiosus pfu- 392566-001, ParB domain"/>
    <property type="match status" value="1"/>
</dbReference>
<dbReference type="PANTHER" id="PTHR33375">
    <property type="entry name" value="CHROMOSOME-PARTITIONING PROTEIN PARB-RELATED"/>
    <property type="match status" value="1"/>
</dbReference>
<reference evidence="3" key="1">
    <citation type="submission" date="2018-04" db="EMBL/GenBank/DDBJ databases">
        <authorList>
            <person name="Lucker S."/>
            <person name="Sakoula D."/>
        </authorList>
    </citation>
    <scope>NUCLEOTIDE SEQUENCE [LARGE SCALE GENOMIC DNA]</scope>
</reference>
<dbReference type="Pfam" id="PF02195">
    <property type="entry name" value="ParB_N"/>
    <property type="match status" value="1"/>
</dbReference>